<gene>
    <name evidence="2" type="ORF">EVAR_79081_1</name>
</gene>
<evidence type="ECO:0000313" key="3">
    <source>
        <dbReference type="Proteomes" id="UP000299102"/>
    </source>
</evidence>
<sequence length="52" mass="5964">ISEKRRQEKKQKYAKKVSSSTSASLPWTPSIFSLGADYAECSMEYTRNYPDV</sequence>
<feature type="region of interest" description="Disordered" evidence="1">
    <location>
        <begin position="1"/>
        <end position="25"/>
    </location>
</feature>
<reference evidence="2 3" key="1">
    <citation type="journal article" date="2019" name="Commun. Biol.">
        <title>The bagworm genome reveals a unique fibroin gene that provides high tensile strength.</title>
        <authorList>
            <person name="Kono N."/>
            <person name="Nakamura H."/>
            <person name="Ohtoshi R."/>
            <person name="Tomita M."/>
            <person name="Numata K."/>
            <person name="Arakawa K."/>
        </authorList>
    </citation>
    <scope>NUCLEOTIDE SEQUENCE [LARGE SCALE GENOMIC DNA]</scope>
</reference>
<name>A0A4C1X3W7_EUMVA</name>
<organism evidence="2 3">
    <name type="scientific">Eumeta variegata</name>
    <name type="common">Bagworm moth</name>
    <name type="synonym">Eumeta japonica</name>
    <dbReference type="NCBI Taxonomy" id="151549"/>
    <lineage>
        <taxon>Eukaryota</taxon>
        <taxon>Metazoa</taxon>
        <taxon>Ecdysozoa</taxon>
        <taxon>Arthropoda</taxon>
        <taxon>Hexapoda</taxon>
        <taxon>Insecta</taxon>
        <taxon>Pterygota</taxon>
        <taxon>Neoptera</taxon>
        <taxon>Endopterygota</taxon>
        <taxon>Lepidoptera</taxon>
        <taxon>Glossata</taxon>
        <taxon>Ditrysia</taxon>
        <taxon>Tineoidea</taxon>
        <taxon>Psychidae</taxon>
        <taxon>Oiketicinae</taxon>
        <taxon>Eumeta</taxon>
    </lineage>
</organism>
<accession>A0A4C1X3W7</accession>
<protein>
    <submittedName>
        <fullName evidence="2">Uncharacterized protein</fullName>
    </submittedName>
</protein>
<dbReference type="AlphaFoldDB" id="A0A4C1X3W7"/>
<dbReference type="EMBL" id="BGZK01000705">
    <property type="protein sequence ID" value="GBP56945.1"/>
    <property type="molecule type" value="Genomic_DNA"/>
</dbReference>
<comment type="caution">
    <text evidence="2">The sequence shown here is derived from an EMBL/GenBank/DDBJ whole genome shotgun (WGS) entry which is preliminary data.</text>
</comment>
<evidence type="ECO:0000256" key="1">
    <source>
        <dbReference type="SAM" id="MobiDB-lite"/>
    </source>
</evidence>
<dbReference type="Proteomes" id="UP000299102">
    <property type="component" value="Unassembled WGS sequence"/>
</dbReference>
<evidence type="ECO:0000313" key="2">
    <source>
        <dbReference type="EMBL" id="GBP56945.1"/>
    </source>
</evidence>
<keyword evidence="3" id="KW-1185">Reference proteome</keyword>
<proteinExistence type="predicted"/>
<feature type="non-terminal residue" evidence="2">
    <location>
        <position position="1"/>
    </location>
</feature>